<feature type="transmembrane region" description="Helical" evidence="1">
    <location>
        <begin position="194"/>
        <end position="211"/>
    </location>
</feature>
<dbReference type="Proteomes" id="UP001497045">
    <property type="component" value="Unassembled WGS sequence"/>
</dbReference>
<feature type="transmembrane region" description="Helical" evidence="1">
    <location>
        <begin position="108"/>
        <end position="127"/>
    </location>
</feature>
<keyword evidence="3" id="KW-1185">Reference proteome</keyword>
<feature type="transmembrane region" description="Helical" evidence="1">
    <location>
        <begin position="83"/>
        <end position="102"/>
    </location>
</feature>
<proteinExistence type="predicted"/>
<sequence>MMRQDDMLRSLDLLRLALGLIMVPTALAYFLPDLLPWVRTATWEGEMSLRLMDSLETSGLLAVAKFVQLVGGLALLLNRAVPFALAAMVCVNVCGAFVAVLIEGAPGLSVMALGVLALNVLLMFAYIDAYRGVLASGALADGEAEEPGANYNSLFVNPLAGASRKALLVALLPLLGALWFFWKVVPFANGTMGLYVLVLPALVWVVAMARAKT</sequence>
<feature type="transmembrane region" description="Helical" evidence="1">
    <location>
        <begin position="166"/>
        <end position="182"/>
    </location>
</feature>
<keyword evidence="1" id="KW-1133">Transmembrane helix</keyword>
<evidence type="ECO:0000256" key="1">
    <source>
        <dbReference type="SAM" id="Phobius"/>
    </source>
</evidence>
<accession>A0ABU9IHY7</accession>
<protein>
    <submittedName>
        <fullName evidence="2">Uncharacterized protein</fullName>
    </submittedName>
</protein>
<gene>
    <name evidence="2" type="ORF">AAEO60_15410</name>
</gene>
<keyword evidence="1" id="KW-0812">Transmembrane</keyword>
<evidence type="ECO:0000313" key="2">
    <source>
        <dbReference type="EMBL" id="MEL1252064.1"/>
    </source>
</evidence>
<dbReference type="EMBL" id="JBBYHV010000002">
    <property type="protein sequence ID" value="MEL1252064.1"/>
    <property type="molecule type" value="Genomic_DNA"/>
</dbReference>
<comment type="caution">
    <text evidence="2">The sequence shown here is derived from an EMBL/GenBank/DDBJ whole genome shotgun (WGS) entry which is preliminary data.</text>
</comment>
<organism evidence="2 3">
    <name type="scientific">Aurantiacibacter gilvus</name>
    <dbReference type="NCBI Taxonomy" id="3139141"/>
    <lineage>
        <taxon>Bacteria</taxon>
        <taxon>Pseudomonadati</taxon>
        <taxon>Pseudomonadota</taxon>
        <taxon>Alphaproteobacteria</taxon>
        <taxon>Sphingomonadales</taxon>
        <taxon>Erythrobacteraceae</taxon>
        <taxon>Aurantiacibacter</taxon>
    </lineage>
</organism>
<keyword evidence="1" id="KW-0472">Membrane</keyword>
<evidence type="ECO:0000313" key="3">
    <source>
        <dbReference type="Proteomes" id="UP001497045"/>
    </source>
</evidence>
<reference evidence="2 3" key="1">
    <citation type="submission" date="2024-04" db="EMBL/GenBank/DDBJ databases">
        <title>Aurantiacibacter sp. DGU6 16S ribosomal RNA gene Genome sequencing and assembly.</title>
        <authorList>
            <person name="Park S."/>
        </authorList>
    </citation>
    <scope>NUCLEOTIDE SEQUENCE [LARGE SCALE GENOMIC DNA]</scope>
    <source>
        <strain evidence="2 3">DGU6</strain>
    </source>
</reference>
<feature type="transmembrane region" description="Helical" evidence="1">
    <location>
        <begin position="12"/>
        <end position="31"/>
    </location>
</feature>
<name>A0ABU9IHY7_9SPHN</name>
<dbReference type="RefSeq" id="WP_341674599.1">
    <property type="nucleotide sequence ID" value="NZ_JBBYHV010000002.1"/>
</dbReference>